<evidence type="ECO:0000313" key="3">
    <source>
        <dbReference type="EMBL" id="GLC28379.1"/>
    </source>
</evidence>
<dbReference type="Proteomes" id="UP001161325">
    <property type="component" value="Unassembled WGS sequence"/>
</dbReference>
<name>A0AA37VGE2_9BACT</name>
<evidence type="ECO:0008006" key="5">
    <source>
        <dbReference type="Google" id="ProtNLM"/>
    </source>
</evidence>
<proteinExistence type="predicted"/>
<feature type="coiled-coil region" evidence="1">
    <location>
        <begin position="124"/>
        <end position="168"/>
    </location>
</feature>
<comment type="caution">
    <text evidence="3">The sequence shown here is derived from an EMBL/GenBank/DDBJ whole genome shotgun (WGS) entry which is preliminary data.</text>
</comment>
<keyword evidence="2" id="KW-1133">Transmembrane helix</keyword>
<dbReference type="RefSeq" id="WP_284352774.1">
    <property type="nucleotide sequence ID" value="NZ_BRXS01000009.1"/>
</dbReference>
<sequence>MFRSLRVPERLFALAGWAVSLLFASFLIGFGGKLVADLPGVQQRLDVEQFVDPAVAARLRATRDSLARLELERTAERERAQLTQTASENAYQAGRASFQSWIATRTATTDPRQDPEVLQRTRALDQLGAGARAAQADVERLDAELLRVQQARERRDREEETVMRDARERHARATFWQELRVFLVRLALTLPLLVVAGWLVARKRKSEYWPLARGFVLFALFAFFVELVPYLPSYGGYVRYGVGVLASAIAGVWVIRAMRRYVARRAEVEAQTDQERRRHLGHEEAIRRMAAGVCPNCERAIVGVAGAKPGAAPVGATPANFCVHCGMHLYDECRACGTRKNAFYPYCPTCGVPAEPADASVAASAT</sequence>
<keyword evidence="2" id="KW-0472">Membrane</keyword>
<keyword evidence="2" id="KW-0812">Transmembrane</keyword>
<dbReference type="AlphaFoldDB" id="A0AA37VGE2"/>
<feature type="transmembrane region" description="Helical" evidence="2">
    <location>
        <begin position="182"/>
        <end position="201"/>
    </location>
</feature>
<feature type="coiled-coil region" evidence="1">
    <location>
        <begin position="59"/>
        <end position="88"/>
    </location>
</feature>
<keyword evidence="1" id="KW-0175">Coiled coil</keyword>
<protein>
    <recommendedName>
        <fullName evidence="5">Double zinc ribbon</fullName>
    </recommendedName>
</protein>
<accession>A0AA37VGE2</accession>
<feature type="transmembrane region" description="Helical" evidence="2">
    <location>
        <begin position="208"/>
        <end position="231"/>
    </location>
</feature>
<organism evidence="3 4">
    <name type="scientific">Roseisolibacter agri</name>
    <dbReference type="NCBI Taxonomy" id="2014610"/>
    <lineage>
        <taxon>Bacteria</taxon>
        <taxon>Pseudomonadati</taxon>
        <taxon>Gemmatimonadota</taxon>
        <taxon>Gemmatimonadia</taxon>
        <taxon>Gemmatimonadales</taxon>
        <taxon>Gemmatimonadaceae</taxon>
        <taxon>Roseisolibacter</taxon>
    </lineage>
</organism>
<evidence type="ECO:0000313" key="4">
    <source>
        <dbReference type="Proteomes" id="UP001161325"/>
    </source>
</evidence>
<evidence type="ECO:0000256" key="1">
    <source>
        <dbReference type="SAM" id="Coils"/>
    </source>
</evidence>
<evidence type="ECO:0000256" key="2">
    <source>
        <dbReference type="SAM" id="Phobius"/>
    </source>
</evidence>
<feature type="transmembrane region" description="Helical" evidence="2">
    <location>
        <begin position="237"/>
        <end position="255"/>
    </location>
</feature>
<gene>
    <name evidence="3" type="ORF">rosag_48920</name>
</gene>
<keyword evidence="4" id="KW-1185">Reference proteome</keyword>
<dbReference type="EMBL" id="BRXS01000009">
    <property type="protein sequence ID" value="GLC28379.1"/>
    <property type="molecule type" value="Genomic_DNA"/>
</dbReference>
<feature type="transmembrane region" description="Helical" evidence="2">
    <location>
        <begin position="12"/>
        <end position="31"/>
    </location>
</feature>
<reference evidence="3" key="1">
    <citation type="submission" date="2022-08" db="EMBL/GenBank/DDBJ databases">
        <title>Draft genome sequencing of Roseisolibacter agri AW1220.</title>
        <authorList>
            <person name="Tobiishi Y."/>
            <person name="Tonouchi A."/>
        </authorList>
    </citation>
    <scope>NUCLEOTIDE SEQUENCE</scope>
    <source>
        <strain evidence="3">AW1220</strain>
    </source>
</reference>